<gene>
    <name evidence="1" type="ORF">Gsput1_59</name>
</gene>
<reference evidence="1 2" key="1">
    <citation type="journal article" date="2015" name="Sci. Rep.">
        <title>Bacteriophages of wastewater foaming-associated filamentous Gordonia reduce host levels in raw activated sludge.</title>
        <authorList>
            <person name="Liu M."/>
            <person name="Gill J.J."/>
            <person name="Young R."/>
            <person name="Summer E.J."/>
        </authorList>
    </citation>
    <scope>NUCLEOTIDE SEQUENCE [LARGE SCALE GENOMIC DNA]</scope>
</reference>
<dbReference type="EMBL" id="KP790011">
    <property type="protein sequence ID" value="AKC03084.1"/>
    <property type="molecule type" value="Genomic_DNA"/>
</dbReference>
<proteinExistence type="predicted"/>
<sequence length="178" mass="20124">MGKHRHEPETLYRDIVYGMRVRYLVPFSDEWEAAQCPNGFGLSGRMTARHGDPLAAGAVTVVDLESRHALEVMSAEVHRELAKMLAWPNPVLDAPPKPERTHELTVYYGEFRKVSRMVNTSAITRREDAFGVVSYEFTGQFVEDDDPLTDHVYAEMQAGPNYFGPGLDNLKGITRARR</sequence>
<evidence type="ECO:0000313" key="1">
    <source>
        <dbReference type="EMBL" id="AKC03084.1"/>
    </source>
</evidence>
<organism evidence="1 2">
    <name type="scientific">Gordonia phage Gsput1</name>
    <dbReference type="NCBI Taxonomy" id="1622193"/>
    <lineage>
        <taxon>Viruses</taxon>
        <taxon>Duplodnaviria</taxon>
        <taxon>Heunggongvirae</taxon>
        <taxon>Uroviricota</taxon>
        <taxon>Caudoviricetes</taxon>
        <taxon>Ruthgordonvirinae</taxon>
        <taxon>Gesputvirus</taxon>
        <taxon>Gesputvirus gsput1</taxon>
    </lineage>
</organism>
<dbReference type="Proteomes" id="UP000033018">
    <property type="component" value="Segment"/>
</dbReference>
<protein>
    <submittedName>
        <fullName evidence="1">Uncharacterized protein</fullName>
    </submittedName>
</protein>
<dbReference type="RefSeq" id="YP_009275745.1">
    <property type="nucleotide sequence ID" value="NC_030932.1"/>
</dbReference>
<dbReference type="GeneID" id="28800898"/>
<name>A0A0E3T706_9CAUD</name>
<evidence type="ECO:0000313" key="2">
    <source>
        <dbReference type="Proteomes" id="UP000033018"/>
    </source>
</evidence>
<dbReference type="KEGG" id="vg:28800898"/>
<accession>A0A0E3T706</accession>
<keyword evidence="2" id="KW-1185">Reference proteome</keyword>